<keyword evidence="3" id="KW-1185">Reference proteome</keyword>
<feature type="compositionally biased region" description="Basic and acidic residues" evidence="1">
    <location>
        <begin position="369"/>
        <end position="384"/>
    </location>
</feature>
<feature type="region of interest" description="Disordered" evidence="1">
    <location>
        <begin position="578"/>
        <end position="700"/>
    </location>
</feature>
<organism evidence="2 3">
    <name type="scientific">Polyporus arcularius HHB13444</name>
    <dbReference type="NCBI Taxonomy" id="1314778"/>
    <lineage>
        <taxon>Eukaryota</taxon>
        <taxon>Fungi</taxon>
        <taxon>Dikarya</taxon>
        <taxon>Basidiomycota</taxon>
        <taxon>Agaricomycotina</taxon>
        <taxon>Agaricomycetes</taxon>
        <taxon>Polyporales</taxon>
        <taxon>Polyporaceae</taxon>
        <taxon>Polyporus</taxon>
    </lineage>
</organism>
<protein>
    <submittedName>
        <fullName evidence="2">Uncharacterized protein</fullName>
    </submittedName>
</protein>
<sequence>MGAAQYLGVGRPRIHSWSPSESDSAESSNVGQFSNAISPLEGGSEDCSTGHASGELAEDASLEAPITGHSAVLPKDDTEESDDASTTGHSAGLSLSVAECSESSNNGHAESEHSSDEGLAESSTTGQWPSYSGEYTCTGDNVDVHWQPLPTALCDESWLDPTEYTPLRWGDELYPVTGNAIVPDISHNEQSAVKAKRALPTDDQLDLASTYASQLHHAYYGRPDVGSPLRPRWEKYFKAKIYKLVKLLGAAKFKQLPLVAVACVYQSNLVGLRKQTSIDFEAIHPQGASRPAIDPPEGMRALAYTPTDTGEVPLKAVADIYTEWWKEDVQPLAHAPENPTSLPKHTEDAGAPVASKVSKPRGRPQQAGKEADAMHADSPDEGTRHGSGARSIRGASRATTPTASRASLASSADGDDERDLEDARGRTSGVSTRSGSRSRSLAPSAPLTRDASTASSGKRKQKDGNDEPPNKKVKSGEVPPEDHFPPETIPVTWILHAPQPRPCERKMKCTNKIGTNIKNRYMVAYLAWRYAKQFSNPRKYGTPDPLPKIATEYKDTGVPSWFADQLDAIGGRLELQRPQENETTAEPRTPSPDPVVPGRKKRGRPAKMTLSAATARQPSAESSYTTEPAQASGSGGAPLAARNAPRRSHADDDAMSVDAPSNTEHDSGGEADDRTSEASEPVPMHSTRTAPGKGKSVEAVGTRAPNAREMKMVPPIITDTWRSIPKLASLSPAVPSPASGDCSGDLAQLLAARLAAPAAAASQPVEIGVRPSVSRPRTPPANVFRVGRLTRDMVAYYRTEARHAESFHGKIELLERHLEQVQTQLERRRDALDTLVTLADSPADAVEEFTSHAAGLVDDGQLVAASLASLVSLLGDLYNALRSAMPSSGVLGPVVELLDLVNQLRALYGDSRTKFDDIWKSVQPLWDEVHRVSTIGQSLAARCDALPAECSLAVQPMLLELDRQVTHRMDAVTERIAMPLNRLVSILEGQGSIAADEASAVRTAITEVFQHVAGVQGLAAPVQQLSADVARLAERVSALEAPAGASSLMGPQEPTPRECMTMIATLAERLDRLELQQRDRTGLSSGNIQAHLDDMGLTADVLERLIDFAAEEDDEEDEDKDDDDEDEVYEPDTPVAIPICKSIPLYSCPSEGLFDKERILLVLVQVGLARDGALLIMIRYIGGAQRGYGIGIQRRNCEQRGAGLHDMGSGNGAWTRRPEGLITGCKEVVRHGHLKLAPRKAGRQVLGHRDIRLNLCDEADVAQHQPHGQAIALHGARRCAE</sequence>
<feature type="region of interest" description="Disordered" evidence="1">
    <location>
        <begin position="333"/>
        <end position="489"/>
    </location>
</feature>
<dbReference type="Proteomes" id="UP000308197">
    <property type="component" value="Unassembled WGS sequence"/>
</dbReference>
<feature type="compositionally biased region" description="Polar residues" evidence="1">
    <location>
        <begin position="611"/>
        <end position="632"/>
    </location>
</feature>
<feature type="region of interest" description="Disordered" evidence="1">
    <location>
        <begin position="1109"/>
        <end position="1130"/>
    </location>
</feature>
<gene>
    <name evidence="2" type="ORF">K466DRAFT_564276</name>
</gene>
<feature type="compositionally biased region" description="Low complexity" evidence="1">
    <location>
        <begin position="393"/>
        <end position="412"/>
    </location>
</feature>
<proteinExistence type="predicted"/>
<name>A0A5C3PSV3_9APHY</name>
<dbReference type="InParanoid" id="A0A5C3PSV3"/>
<evidence type="ECO:0000256" key="1">
    <source>
        <dbReference type="SAM" id="MobiDB-lite"/>
    </source>
</evidence>
<feature type="compositionally biased region" description="Basic and acidic residues" evidence="1">
    <location>
        <begin position="663"/>
        <end position="677"/>
    </location>
</feature>
<dbReference type="EMBL" id="ML211083">
    <property type="protein sequence ID" value="TFK89213.1"/>
    <property type="molecule type" value="Genomic_DNA"/>
</dbReference>
<accession>A0A5C3PSV3</accession>
<evidence type="ECO:0000313" key="3">
    <source>
        <dbReference type="Proteomes" id="UP000308197"/>
    </source>
</evidence>
<feature type="compositionally biased region" description="Low complexity" evidence="1">
    <location>
        <begin position="16"/>
        <end position="28"/>
    </location>
</feature>
<reference evidence="2 3" key="1">
    <citation type="journal article" date="2019" name="Nat. Ecol. Evol.">
        <title>Megaphylogeny resolves global patterns of mushroom evolution.</title>
        <authorList>
            <person name="Varga T."/>
            <person name="Krizsan K."/>
            <person name="Foldi C."/>
            <person name="Dima B."/>
            <person name="Sanchez-Garcia M."/>
            <person name="Sanchez-Ramirez S."/>
            <person name="Szollosi G.J."/>
            <person name="Szarkandi J.G."/>
            <person name="Papp V."/>
            <person name="Albert L."/>
            <person name="Andreopoulos W."/>
            <person name="Angelini C."/>
            <person name="Antonin V."/>
            <person name="Barry K.W."/>
            <person name="Bougher N.L."/>
            <person name="Buchanan P."/>
            <person name="Buyck B."/>
            <person name="Bense V."/>
            <person name="Catcheside P."/>
            <person name="Chovatia M."/>
            <person name="Cooper J."/>
            <person name="Damon W."/>
            <person name="Desjardin D."/>
            <person name="Finy P."/>
            <person name="Geml J."/>
            <person name="Haridas S."/>
            <person name="Hughes K."/>
            <person name="Justo A."/>
            <person name="Karasinski D."/>
            <person name="Kautmanova I."/>
            <person name="Kiss B."/>
            <person name="Kocsube S."/>
            <person name="Kotiranta H."/>
            <person name="LaButti K.M."/>
            <person name="Lechner B.E."/>
            <person name="Liimatainen K."/>
            <person name="Lipzen A."/>
            <person name="Lukacs Z."/>
            <person name="Mihaltcheva S."/>
            <person name="Morgado L.N."/>
            <person name="Niskanen T."/>
            <person name="Noordeloos M.E."/>
            <person name="Ohm R.A."/>
            <person name="Ortiz-Santana B."/>
            <person name="Ovrebo C."/>
            <person name="Racz N."/>
            <person name="Riley R."/>
            <person name="Savchenko A."/>
            <person name="Shiryaev A."/>
            <person name="Soop K."/>
            <person name="Spirin V."/>
            <person name="Szebenyi C."/>
            <person name="Tomsovsky M."/>
            <person name="Tulloss R.E."/>
            <person name="Uehling J."/>
            <person name="Grigoriev I.V."/>
            <person name="Vagvolgyi C."/>
            <person name="Papp T."/>
            <person name="Martin F.M."/>
            <person name="Miettinen O."/>
            <person name="Hibbett D.S."/>
            <person name="Nagy L.G."/>
        </authorList>
    </citation>
    <scope>NUCLEOTIDE SEQUENCE [LARGE SCALE GENOMIC DNA]</scope>
    <source>
        <strain evidence="2 3">HHB13444</strain>
    </source>
</reference>
<evidence type="ECO:0000313" key="2">
    <source>
        <dbReference type="EMBL" id="TFK89213.1"/>
    </source>
</evidence>
<feature type="compositionally biased region" description="Low complexity" evidence="1">
    <location>
        <begin position="426"/>
        <end position="440"/>
    </location>
</feature>
<feature type="region of interest" description="Disordered" evidence="1">
    <location>
        <begin position="1"/>
        <end position="127"/>
    </location>
</feature>